<evidence type="ECO:0000259" key="2">
    <source>
        <dbReference type="SMART" id="SM00382"/>
    </source>
</evidence>
<keyword evidence="1" id="KW-0547">Nucleotide-binding</keyword>
<comment type="similarity">
    <text evidence="1">Belongs to the AAA ATPase family.</text>
</comment>
<dbReference type="Gene3D" id="3.40.50.300">
    <property type="entry name" value="P-loop containing nucleotide triphosphate hydrolases"/>
    <property type="match status" value="1"/>
</dbReference>
<keyword evidence="3" id="KW-0645">Protease</keyword>
<dbReference type="PROSITE" id="PS00674">
    <property type="entry name" value="AAA"/>
    <property type="match status" value="1"/>
</dbReference>
<keyword evidence="3" id="KW-0378">Hydrolase</keyword>
<dbReference type="CDD" id="cd19481">
    <property type="entry name" value="RecA-like_protease"/>
    <property type="match status" value="1"/>
</dbReference>
<keyword evidence="3" id="KW-0482">Metalloprotease</keyword>
<dbReference type="Pfam" id="PF00004">
    <property type="entry name" value="AAA"/>
    <property type="match status" value="1"/>
</dbReference>
<feature type="domain" description="AAA+ ATPase" evidence="2">
    <location>
        <begin position="65"/>
        <end position="205"/>
    </location>
</feature>
<keyword evidence="1" id="KW-0067">ATP-binding</keyword>
<organism evidence="3 4">
    <name type="scientific">Candidatus Lokiarchaeum ossiferum</name>
    <dbReference type="NCBI Taxonomy" id="2951803"/>
    <lineage>
        <taxon>Archaea</taxon>
        <taxon>Promethearchaeati</taxon>
        <taxon>Promethearchaeota</taxon>
        <taxon>Promethearchaeia</taxon>
        <taxon>Promethearchaeales</taxon>
        <taxon>Promethearchaeaceae</taxon>
        <taxon>Candidatus Lokiarchaeum</taxon>
    </lineage>
</organism>
<reference evidence="3" key="1">
    <citation type="submission" date="2022-09" db="EMBL/GenBank/DDBJ databases">
        <title>Actin cytoskeleton and complex cell architecture in an #Asgard archaeon.</title>
        <authorList>
            <person name="Ponce Toledo R.I."/>
            <person name="Schleper C."/>
            <person name="Rodrigues Oliveira T."/>
            <person name="Wollweber F."/>
            <person name="Xu J."/>
            <person name="Rittmann S."/>
            <person name="Klingl A."/>
            <person name="Pilhofer M."/>
        </authorList>
    </citation>
    <scope>NUCLEOTIDE SEQUENCE</scope>
    <source>
        <strain evidence="3">B-35</strain>
    </source>
</reference>
<gene>
    <name evidence="3" type="ORF">NEF87_002185</name>
</gene>
<evidence type="ECO:0000313" key="3">
    <source>
        <dbReference type="EMBL" id="UYP45900.1"/>
    </source>
</evidence>
<dbReference type="EMBL" id="CP104013">
    <property type="protein sequence ID" value="UYP45900.1"/>
    <property type="molecule type" value="Genomic_DNA"/>
</dbReference>
<accession>A0ABY6HQW1</accession>
<dbReference type="EC" id="3.4.24.-" evidence="3"/>
<dbReference type="GO" id="GO:0008237">
    <property type="term" value="F:metallopeptidase activity"/>
    <property type="evidence" value="ECO:0007669"/>
    <property type="project" value="UniProtKB-KW"/>
</dbReference>
<dbReference type="InterPro" id="IPR003593">
    <property type="entry name" value="AAA+_ATPase"/>
</dbReference>
<name>A0ABY6HQW1_9ARCH</name>
<dbReference type="SMART" id="SM00382">
    <property type="entry name" value="AAA"/>
    <property type="match status" value="1"/>
</dbReference>
<keyword evidence="4" id="KW-1185">Reference proteome</keyword>
<evidence type="ECO:0000256" key="1">
    <source>
        <dbReference type="RuleBase" id="RU003651"/>
    </source>
</evidence>
<evidence type="ECO:0000313" key="4">
    <source>
        <dbReference type="Proteomes" id="UP001208689"/>
    </source>
</evidence>
<dbReference type="PANTHER" id="PTHR23074">
    <property type="entry name" value="AAA DOMAIN-CONTAINING"/>
    <property type="match status" value="1"/>
</dbReference>
<dbReference type="InterPro" id="IPR003959">
    <property type="entry name" value="ATPase_AAA_core"/>
</dbReference>
<dbReference type="InterPro" id="IPR003960">
    <property type="entry name" value="ATPase_AAA_CS"/>
</dbReference>
<dbReference type="SUPFAM" id="SSF52540">
    <property type="entry name" value="P-loop containing nucleoside triphosphate hydrolases"/>
    <property type="match status" value="1"/>
</dbReference>
<dbReference type="InterPro" id="IPR027417">
    <property type="entry name" value="P-loop_NTPase"/>
</dbReference>
<sequence>MTFTVEEMRQRFQKFGTIYTPEDIKEEITDIIGLEDKKEMLSDFFLSLKKYVDIAPRLAEAKITPNFTMLLYGPPGTGKTALTRAMAKKFDIPMGLVEADRLVSPLLGDTVKNMRGVFDLAAEFTKENGVFLLFFDEIDAITGERANAHEVGEIKRAVISFLQIIDKISYDAIPLAIFGATNHEKQLDSAVWRRFTYHLSFPFPNFIVRKQIMESFLTRLEKATISIDKRLTSSLKKEYDYLIDKYNAQKKKLGRELTDVEYYSLFTELKQKNLEGLLYHTLGYTGADLMRAMRVALFKALKKSVLLYEDYMRSLEVCGGTETHVIQSQKLAGITPDTADNAAISNTNSPISNKSSKIDDLDDLDIDL</sequence>
<dbReference type="Proteomes" id="UP001208689">
    <property type="component" value="Chromosome"/>
</dbReference>
<protein>
    <submittedName>
        <fullName evidence="3">ATP-dependent zinc metalloprotease FtsH</fullName>
        <ecNumber evidence="3">3.4.24.-</ecNumber>
    </submittedName>
</protein>
<proteinExistence type="inferred from homology"/>
<dbReference type="InterPro" id="IPR050304">
    <property type="entry name" value="MT-severing_AAA_ATPase"/>
</dbReference>
<dbReference type="PANTHER" id="PTHR23074:SF83">
    <property type="entry name" value="VACUOLAR PROTEIN SORTING-ASSOCIATED PROTEIN 4A"/>
    <property type="match status" value="1"/>
</dbReference>